<keyword evidence="3" id="KW-1185">Reference proteome</keyword>
<name>A0AAE1B5X0_9GAST</name>
<proteinExistence type="predicted"/>
<evidence type="ECO:0000256" key="1">
    <source>
        <dbReference type="SAM" id="Phobius"/>
    </source>
</evidence>
<feature type="transmembrane region" description="Helical" evidence="1">
    <location>
        <begin position="29"/>
        <end position="52"/>
    </location>
</feature>
<reference evidence="2" key="1">
    <citation type="journal article" date="2023" name="G3 (Bethesda)">
        <title>A reference genome for the long-term kleptoplast-retaining sea slug Elysia crispata morphotype clarki.</title>
        <authorList>
            <person name="Eastman K.E."/>
            <person name="Pendleton A.L."/>
            <person name="Shaikh M.A."/>
            <person name="Suttiyut T."/>
            <person name="Ogas R."/>
            <person name="Tomko P."/>
            <person name="Gavelis G."/>
            <person name="Widhalm J.R."/>
            <person name="Wisecaver J.H."/>
        </authorList>
    </citation>
    <scope>NUCLEOTIDE SEQUENCE</scope>
    <source>
        <strain evidence="2">ECLA1</strain>
    </source>
</reference>
<organism evidence="2 3">
    <name type="scientific">Elysia crispata</name>
    <name type="common">lettuce slug</name>
    <dbReference type="NCBI Taxonomy" id="231223"/>
    <lineage>
        <taxon>Eukaryota</taxon>
        <taxon>Metazoa</taxon>
        <taxon>Spiralia</taxon>
        <taxon>Lophotrochozoa</taxon>
        <taxon>Mollusca</taxon>
        <taxon>Gastropoda</taxon>
        <taxon>Heterobranchia</taxon>
        <taxon>Euthyneura</taxon>
        <taxon>Panpulmonata</taxon>
        <taxon>Sacoglossa</taxon>
        <taxon>Placobranchoidea</taxon>
        <taxon>Plakobranchidae</taxon>
        <taxon>Elysia</taxon>
    </lineage>
</organism>
<keyword evidence="1" id="KW-0812">Transmembrane</keyword>
<protein>
    <submittedName>
        <fullName evidence="2">Uncharacterized protein</fullName>
    </submittedName>
</protein>
<comment type="caution">
    <text evidence="2">The sequence shown here is derived from an EMBL/GenBank/DDBJ whole genome shotgun (WGS) entry which is preliminary data.</text>
</comment>
<gene>
    <name evidence="2" type="ORF">RRG08_048548</name>
</gene>
<keyword evidence="1" id="KW-1133">Transmembrane helix</keyword>
<dbReference type="Proteomes" id="UP001283361">
    <property type="component" value="Unassembled WGS sequence"/>
</dbReference>
<evidence type="ECO:0000313" key="3">
    <source>
        <dbReference type="Proteomes" id="UP001283361"/>
    </source>
</evidence>
<sequence>MLDVAFSGTSYLLATENSSNTGGFVLASIFLHNFMTFLLFGFQSEVLFLFWFSHAQRHRLTAMENLRVSGQNMTDYQEKHSLYDYVVVSQAVTKVAVNCEPFPAL</sequence>
<dbReference type="EMBL" id="JAWDGP010000534">
    <property type="protein sequence ID" value="KAK3799825.1"/>
    <property type="molecule type" value="Genomic_DNA"/>
</dbReference>
<accession>A0AAE1B5X0</accession>
<dbReference type="AlphaFoldDB" id="A0AAE1B5X0"/>
<evidence type="ECO:0000313" key="2">
    <source>
        <dbReference type="EMBL" id="KAK3799825.1"/>
    </source>
</evidence>
<keyword evidence="1" id="KW-0472">Membrane</keyword>